<sequence>MSSTALQASDASEAAAGYRSGFEAHLRGRIAECDGGRHVAGTKFAGRQEFTGTLTGAYRDFGPYPWRWYLLAKLTRKPEGFAHEAVWCDADSLTLIGQEIPDPRNPVQE</sequence>
<dbReference type="EMBL" id="WTVQ01000033">
    <property type="protein sequence ID" value="NMG76478.1"/>
    <property type="molecule type" value="Genomic_DNA"/>
</dbReference>
<protein>
    <submittedName>
        <fullName evidence="1">Uncharacterized protein</fullName>
    </submittedName>
</protein>
<gene>
    <name evidence="1" type="ORF">GPA25_17095</name>
</gene>
<comment type="caution">
    <text evidence="1">The sequence shown here is derived from an EMBL/GenBank/DDBJ whole genome shotgun (WGS) entry which is preliminary data.</text>
</comment>
<dbReference type="Proteomes" id="UP000648984">
    <property type="component" value="Unassembled WGS sequence"/>
</dbReference>
<keyword evidence="2" id="KW-1185">Reference proteome</keyword>
<organism evidence="1 2">
    <name type="scientific">Aromatoleum diolicum</name>
    <dbReference type="NCBI Taxonomy" id="75796"/>
    <lineage>
        <taxon>Bacteria</taxon>
        <taxon>Pseudomonadati</taxon>
        <taxon>Pseudomonadota</taxon>
        <taxon>Betaproteobacteria</taxon>
        <taxon>Rhodocyclales</taxon>
        <taxon>Rhodocyclaceae</taxon>
        <taxon>Aromatoleum</taxon>
    </lineage>
</organism>
<dbReference type="RefSeq" id="WP_169261623.1">
    <property type="nucleotide sequence ID" value="NZ_WTVQ01000033.1"/>
</dbReference>
<accession>A0ABX1QDH5</accession>
<evidence type="ECO:0000313" key="1">
    <source>
        <dbReference type="EMBL" id="NMG76478.1"/>
    </source>
</evidence>
<proteinExistence type="predicted"/>
<reference evidence="1 2" key="1">
    <citation type="submission" date="2019-12" db="EMBL/GenBank/DDBJ databases">
        <title>Comparative genomics gives insights into the taxonomy of the Azoarcus-Aromatoleum group and reveals separate origins of nif in the plant-associated Azoarcus and non-plant-associated Aromatoleum sub-groups.</title>
        <authorList>
            <person name="Lafos M."/>
            <person name="Maluk M."/>
            <person name="Batista M."/>
            <person name="Junghare M."/>
            <person name="Carmona M."/>
            <person name="Faoro H."/>
            <person name="Cruz L.M."/>
            <person name="Battistoni F."/>
            <person name="De Souza E."/>
            <person name="Pedrosa F."/>
            <person name="Chen W.-M."/>
            <person name="Poole P.S."/>
            <person name="Dixon R.A."/>
            <person name="James E.K."/>
        </authorList>
    </citation>
    <scope>NUCLEOTIDE SEQUENCE [LARGE SCALE GENOMIC DNA]</scope>
    <source>
        <strain evidence="1 2">22Lin</strain>
    </source>
</reference>
<evidence type="ECO:0000313" key="2">
    <source>
        <dbReference type="Proteomes" id="UP000648984"/>
    </source>
</evidence>
<name>A0ABX1QDH5_9RHOO</name>